<gene>
    <name evidence="4" type="ORF">Dda_5495</name>
</gene>
<dbReference type="Gene3D" id="1.10.472.80">
    <property type="entry name" value="Ypt/Rab-GAP domain of gyp1p, domain 3"/>
    <property type="match status" value="1"/>
</dbReference>
<dbReference type="GO" id="GO:0005096">
    <property type="term" value="F:GTPase activator activity"/>
    <property type="evidence" value="ECO:0007669"/>
    <property type="project" value="TreeGrafter"/>
</dbReference>
<dbReference type="InterPro" id="IPR000195">
    <property type="entry name" value="Rab-GAP-TBC_dom"/>
</dbReference>
<dbReference type="InterPro" id="IPR035969">
    <property type="entry name" value="Rab-GAP_TBC_sf"/>
</dbReference>
<protein>
    <submittedName>
        <fullName evidence="4">Drainin</fullName>
    </submittedName>
</protein>
<dbReference type="SMART" id="SM00164">
    <property type="entry name" value="TBC"/>
    <property type="match status" value="1"/>
</dbReference>
<keyword evidence="5" id="KW-1185">Reference proteome</keyword>
<dbReference type="AlphaFoldDB" id="A0AAD6NKA3"/>
<evidence type="ECO:0000256" key="1">
    <source>
        <dbReference type="SAM" id="Coils"/>
    </source>
</evidence>
<sequence length="785" mass="87737">MYLLDCRRDAEFDLVHTARPTSNLSSLHHCSPHHSLQARPQKRHSFSTVVAVDHALFRKHIVQSHSSSFGGPKMLAPNNTKNNTLPARPKPRPLVEQDFEVIGLSDDFEAESARVRPPPGAARRTSSSSSGSGTPIRTRLQSLQNGSTPSLTGRDLLTGKARPSLPLTQSSPALGEHLALPVRTSRRKKSPTRIRDPASRHSSPSPPSPRSVSLNFQNSNGKVHGLPTLGSKQNGASGRRSSWQPGRKSKTVEEIEKECDEDDDDEIPEDTVFWNIPLSPRAGRSLPSGGSKSPSPERLSETSSPPRRNSEVNGTPKTDRATTPTPSQSTVSLPSLARSESGDSEPRGRLKFRGKSWGDVMLELGNDAKELTEALERYADESIEAQEKELQKRVKATRNLSTSPPTRDEVKIALPPKQVSDSIMGALPMSKEKEAALSRTRPGWLPPKSKHEEEKHLKEYQEMMRLSIESDRRRAEKERLEAANREKQREAVHKTWDDKILPNWNQAILEQSTRELWWAGVSPKSRGIVWQRAIGNALKVSEETYNIALERAKKLEAELNASEDRHPQKDQFGDIRKDADNTFTELKLFQAGGPLHQSLVDVLMAYSVYRKDVGYIFGLHAIAANLLLNLSAADTFQTLANLLNRQLPLSFYTQDEQQVANIYNAFLRTFQYKLPSLYQHIHIKLQIPPPLYLEAMFTTLFTLHVPIDIVSRLWDVYAFEGDAFLIRTAVAVLTILESRLYGTAEEVVALLGWEGTGCMDKGEWRLGKEDEFMTKVRGAGKVEVD</sequence>
<reference evidence="4" key="1">
    <citation type="submission" date="2023-01" db="EMBL/GenBank/DDBJ databases">
        <title>The chitinases involved in constricting ring structure development in the nematode-trapping fungus Drechslerella dactyloides.</title>
        <authorList>
            <person name="Wang R."/>
            <person name="Zhang L."/>
            <person name="Tang P."/>
            <person name="Li S."/>
            <person name="Liang L."/>
        </authorList>
    </citation>
    <scope>NUCLEOTIDE SEQUENCE</scope>
    <source>
        <strain evidence="4">YMF1.00031</strain>
    </source>
</reference>
<dbReference type="PANTHER" id="PTHR47219">
    <property type="entry name" value="RAB GTPASE-ACTIVATING PROTEIN 1-LIKE"/>
    <property type="match status" value="1"/>
</dbReference>
<comment type="caution">
    <text evidence="4">The sequence shown here is derived from an EMBL/GenBank/DDBJ whole genome shotgun (WGS) entry which is preliminary data.</text>
</comment>
<dbReference type="Proteomes" id="UP001221413">
    <property type="component" value="Unassembled WGS sequence"/>
</dbReference>
<feature type="compositionally biased region" description="Low complexity" evidence="2">
    <location>
        <begin position="283"/>
        <end position="296"/>
    </location>
</feature>
<feature type="domain" description="Rab-GAP TBC" evidence="3">
    <location>
        <begin position="520"/>
        <end position="721"/>
    </location>
</feature>
<dbReference type="Gene3D" id="1.10.10.750">
    <property type="entry name" value="Ypt/Rab-GAP domain of gyp1p, domain 1"/>
    <property type="match status" value="1"/>
</dbReference>
<evidence type="ECO:0000313" key="4">
    <source>
        <dbReference type="EMBL" id="KAJ6259853.1"/>
    </source>
</evidence>
<dbReference type="Gene3D" id="1.10.8.270">
    <property type="entry name" value="putative rabgap domain of human tbc1 domain family member 14 like domains"/>
    <property type="match status" value="1"/>
</dbReference>
<feature type="compositionally biased region" description="Low complexity" evidence="2">
    <location>
        <begin position="121"/>
        <end position="139"/>
    </location>
</feature>
<dbReference type="SUPFAM" id="SSF47923">
    <property type="entry name" value="Ypt/Rab-GAP domain of gyp1p"/>
    <property type="match status" value="2"/>
</dbReference>
<feature type="compositionally biased region" description="Polar residues" evidence="2">
    <location>
        <begin position="140"/>
        <end position="151"/>
    </location>
</feature>
<dbReference type="PROSITE" id="PS50086">
    <property type="entry name" value="TBC_RABGAP"/>
    <property type="match status" value="1"/>
</dbReference>
<dbReference type="PANTHER" id="PTHR47219:SF15">
    <property type="entry name" value="TBC1 DOMAIN FAMILY MEMBER 12 ISOFORM X1"/>
    <property type="match status" value="1"/>
</dbReference>
<keyword evidence="1" id="KW-0175">Coiled coil</keyword>
<dbReference type="FunFam" id="1.10.8.270:FF:000034">
    <property type="entry name" value="TBC (Tre-2/Bub2/Cdc16) domain family"/>
    <property type="match status" value="1"/>
</dbReference>
<evidence type="ECO:0000256" key="2">
    <source>
        <dbReference type="SAM" id="MobiDB-lite"/>
    </source>
</evidence>
<feature type="compositionally biased region" description="Acidic residues" evidence="2">
    <location>
        <begin position="255"/>
        <end position="269"/>
    </location>
</feature>
<dbReference type="Pfam" id="PF00566">
    <property type="entry name" value="RabGAP-TBC"/>
    <property type="match status" value="1"/>
</dbReference>
<feature type="region of interest" description="Disordered" evidence="2">
    <location>
        <begin position="109"/>
        <end position="351"/>
    </location>
</feature>
<evidence type="ECO:0000313" key="5">
    <source>
        <dbReference type="Proteomes" id="UP001221413"/>
    </source>
</evidence>
<accession>A0AAD6NKA3</accession>
<feature type="compositionally biased region" description="Polar residues" evidence="2">
    <location>
        <begin position="230"/>
        <end position="244"/>
    </location>
</feature>
<feature type="coiled-coil region" evidence="1">
    <location>
        <begin position="538"/>
        <end position="565"/>
    </location>
</feature>
<dbReference type="EMBL" id="JAQGDS010000006">
    <property type="protein sequence ID" value="KAJ6259853.1"/>
    <property type="molecule type" value="Genomic_DNA"/>
</dbReference>
<name>A0AAD6NKA3_DREDA</name>
<dbReference type="InterPro" id="IPR050302">
    <property type="entry name" value="Rab_GAP_TBC_domain"/>
</dbReference>
<evidence type="ECO:0000259" key="3">
    <source>
        <dbReference type="PROSITE" id="PS50086"/>
    </source>
</evidence>
<organism evidence="4 5">
    <name type="scientific">Drechslerella dactyloides</name>
    <name type="common">Nematode-trapping fungus</name>
    <name type="synonym">Arthrobotrys dactyloides</name>
    <dbReference type="NCBI Taxonomy" id="74499"/>
    <lineage>
        <taxon>Eukaryota</taxon>
        <taxon>Fungi</taxon>
        <taxon>Dikarya</taxon>
        <taxon>Ascomycota</taxon>
        <taxon>Pezizomycotina</taxon>
        <taxon>Orbiliomycetes</taxon>
        <taxon>Orbiliales</taxon>
        <taxon>Orbiliaceae</taxon>
        <taxon>Drechslerella</taxon>
    </lineage>
</organism>
<feature type="region of interest" description="Disordered" evidence="2">
    <location>
        <begin position="65"/>
        <end position="93"/>
    </location>
</feature>
<proteinExistence type="predicted"/>
<feature type="coiled-coil region" evidence="1">
    <location>
        <begin position="361"/>
        <end position="391"/>
    </location>
</feature>
<feature type="compositionally biased region" description="Polar residues" evidence="2">
    <location>
        <begin position="301"/>
        <end position="333"/>
    </location>
</feature>
<dbReference type="GO" id="GO:0031267">
    <property type="term" value="F:small GTPase binding"/>
    <property type="evidence" value="ECO:0007669"/>
    <property type="project" value="TreeGrafter"/>
</dbReference>